<evidence type="ECO:0000313" key="2">
    <source>
        <dbReference type="EMBL" id="MBK3333089.1"/>
    </source>
</evidence>
<gene>
    <name evidence="2" type="ORF">GWK41_08405</name>
</gene>
<feature type="transmembrane region" description="Helical" evidence="1">
    <location>
        <begin position="31"/>
        <end position="48"/>
    </location>
</feature>
<protein>
    <submittedName>
        <fullName evidence="2">DUF2628 domain-containing protein</fullName>
    </submittedName>
</protein>
<dbReference type="Proteomes" id="UP000772812">
    <property type="component" value="Unassembled WGS sequence"/>
</dbReference>
<feature type="transmembrane region" description="Helical" evidence="1">
    <location>
        <begin position="83"/>
        <end position="100"/>
    </location>
</feature>
<dbReference type="InterPro" id="IPR024399">
    <property type="entry name" value="DUF2628"/>
</dbReference>
<keyword evidence="1" id="KW-0472">Membrane</keyword>
<proteinExistence type="predicted"/>
<dbReference type="RefSeq" id="WP_200674498.1">
    <property type="nucleotide sequence ID" value="NZ_JAACYA010000002.1"/>
</dbReference>
<comment type="caution">
    <text evidence="2">The sequence shown here is derived from an EMBL/GenBank/DDBJ whole genome shotgun (WGS) entry which is preliminary data.</text>
</comment>
<keyword evidence="1" id="KW-0812">Transmembrane</keyword>
<evidence type="ECO:0000256" key="1">
    <source>
        <dbReference type="SAM" id="Phobius"/>
    </source>
</evidence>
<feature type="transmembrane region" description="Helical" evidence="1">
    <location>
        <begin position="130"/>
        <end position="151"/>
    </location>
</feature>
<name>A0ABS1GJI0_9AQUI</name>
<keyword evidence="1" id="KW-1133">Transmembrane helix</keyword>
<sequence length="152" mass="17595">MDKWEMYRIFVGKNADYYIEKFKKFEESGGALSWNWAAFFFGILWVFYRKMYLYGALIFLGIILLGVFVAVSSNQILSIGIQLWLWIGFGAFGNYLYYTFVKKNVSDIQSQAKNEKELIESLAKKGGTSFLAPILFIILMILFQIIMIGTIK</sequence>
<feature type="transmembrane region" description="Helical" evidence="1">
    <location>
        <begin position="54"/>
        <end position="71"/>
    </location>
</feature>
<accession>A0ABS1GJI0</accession>
<organism evidence="2 3">
    <name type="scientific">Persephonella atlantica</name>
    <dbReference type="NCBI Taxonomy" id="2699429"/>
    <lineage>
        <taxon>Bacteria</taxon>
        <taxon>Pseudomonadati</taxon>
        <taxon>Aquificota</taxon>
        <taxon>Aquificia</taxon>
        <taxon>Aquificales</taxon>
        <taxon>Hydrogenothermaceae</taxon>
        <taxon>Persephonella</taxon>
    </lineage>
</organism>
<evidence type="ECO:0000313" key="3">
    <source>
        <dbReference type="Proteomes" id="UP000772812"/>
    </source>
</evidence>
<dbReference type="Pfam" id="PF10947">
    <property type="entry name" value="DUF2628"/>
    <property type="match status" value="1"/>
</dbReference>
<reference evidence="2 3" key="1">
    <citation type="journal article" date="2021" name="Syst. Appl. Microbiol.">
        <title>Persephonella atlantica sp. nov.: How to adapt to physico-chemical gradients in high temperature hydrothermal habitats.</title>
        <authorList>
            <person name="Francois D.X."/>
            <person name="Godfroy A."/>
            <person name="Mathien C."/>
            <person name="Aube J."/>
            <person name="Cathalot C."/>
            <person name="Lesongeur F."/>
            <person name="L'Haridon S."/>
            <person name="Philippon X."/>
            <person name="Roussel E.G."/>
        </authorList>
    </citation>
    <scope>NUCLEOTIDE SEQUENCE [LARGE SCALE GENOMIC DNA]</scope>
    <source>
        <strain evidence="2 3">MO1340</strain>
    </source>
</reference>
<dbReference type="EMBL" id="JAACYA010000002">
    <property type="protein sequence ID" value="MBK3333089.1"/>
    <property type="molecule type" value="Genomic_DNA"/>
</dbReference>
<keyword evidence="3" id="KW-1185">Reference proteome</keyword>